<reference evidence="7" key="1">
    <citation type="journal article" date="2019" name="bioRxiv">
        <title>The Genome of the Zebra Mussel, Dreissena polymorpha: A Resource for Invasive Species Research.</title>
        <authorList>
            <person name="McCartney M.A."/>
            <person name="Auch B."/>
            <person name="Kono T."/>
            <person name="Mallez S."/>
            <person name="Zhang Y."/>
            <person name="Obille A."/>
            <person name="Becker A."/>
            <person name="Abrahante J.E."/>
            <person name="Garbe J."/>
            <person name="Badalamenti J.P."/>
            <person name="Herman A."/>
            <person name="Mangelson H."/>
            <person name="Liachko I."/>
            <person name="Sullivan S."/>
            <person name="Sone E.D."/>
            <person name="Koren S."/>
            <person name="Silverstein K.A.T."/>
            <person name="Beckman K.B."/>
            <person name="Gohl D.M."/>
        </authorList>
    </citation>
    <scope>NUCLEOTIDE SEQUENCE</scope>
    <source>
        <strain evidence="7">Duluth1</strain>
        <tissue evidence="7">Whole animal</tissue>
    </source>
</reference>
<feature type="transmembrane region" description="Helical" evidence="6">
    <location>
        <begin position="45"/>
        <end position="70"/>
    </location>
</feature>
<dbReference type="PANTHER" id="PTHR24243">
    <property type="entry name" value="G-PROTEIN COUPLED RECEPTOR"/>
    <property type="match status" value="1"/>
</dbReference>
<comment type="subcellular location">
    <subcellularLocation>
        <location evidence="1">Membrane</location>
        <topology evidence="1">Multi-pass membrane protein</topology>
    </subcellularLocation>
</comment>
<evidence type="ECO:0000256" key="3">
    <source>
        <dbReference type="ARBA" id="ARBA00023170"/>
    </source>
</evidence>
<dbReference type="SUPFAM" id="SSF81321">
    <property type="entry name" value="Family A G protein-coupled receptor-like"/>
    <property type="match status" value="1"/>
</dbReference>
<keyword evidence="6" id="KW-0812">Transmembrane</keyword>
<dbReference type="PANTHER" id="PTHR24243:SF233">
    <property type="entry name" value="THYROTROPIN-RELEASING HORMONE RECEPTOR"/>
    <property type="match status" value="1"/>
</dbReference>
<dbReference type="Gene3D" id="1.20.1070.10">
    <property type="entry name" value="Rhodopsin 7-helix transmembrane proteins"/>
    <property type="match status" value="1"/>
</dbReference>
<feature type="region of interest" description="Disordered" evidence="5">
    <location>
        <begin position="15"/>
        <end position="37"/>
    </location>
</feature>
<proteinExistence type="predicted"/>
<name>A0A9D4J170_DREPO</name>
<keyword evidence="8" id="KW-1185">Reference proteome</keyword>
<evidence type="ECO:0008006" key="9">
    <source>
        <dbReference type="Google" id="ProtNLM"/>
    </source>
</evidence>
<keyword evidence="4" id="KW-0807">Transducer</keyword>
<keyword evidence="2" id="KW-0297">G-protein coupled receptor</keyword>
<keyword evidence="6" id="KW-0472">Membrane</keyword>
<keyword evidence="6" id="KW-1133">Transmembrane helix</keyword>
<comment type="caution">
    <text evidence="7">The sequence shown here is derived from an EMBL/GenBank/DDBJ whole genome shotgun (WGS) entry which is preliminary data.</text>
</comment>
<dbReference type="GO" id="GO:0004930">
    <property type="term" value="F:G protein-coupled receptor activity"/>
    <property type="evidence" value="ECO:0007669"/>
    <property type="project" value="UniProtKB-KW"/>
</dbReference>
<gene>
    <name evidence="7" type="ORF">DPMN_145433</name>
</gene>
<dbReference type="Proteomes" id="UP000828390">
    <property type="component" value="Unassembled WGS sequence"/>
</dbReference>
<dbReference type="EMBL" id="JAIWYP010000007">
    <property type="protein sequence ID" value="KAH3791943.1"/>
    <property type="molecule type" value="Genomic_DNA"/>
</dbReference>
<reference evidence="7" key="2">
    <citation type="submission" date="2020-11" db="EMBL/GenBank/DDBJ databases">
        <authorList>
            <person name="McCartney M.A."/>
            <person name="Auch B."/>
            <person name="Kono T."/>
            <person name="Mallez S."/>
            <person name="Becker A."/>
            <person name="Gohl D.M."/>
            <person name="Silverstein K.A.T."/>
            <person name="Koren S."/>
            <person name="Bechman K.B."/>
            <person name="Herman A."/>
            <person name="Abrahante J.E."/>
            <person name="Garbe J."/>
        </authorList>
    </citation>
    <scope>NUCLEOTIDE SEQUENCE</scope>
    <source>
        <strain evidence="7">Duluth1</strain>
        <tissue evidence="7">Whole animal</tissue>
    </source>
</reference>
<dbReference type="GO" id="GO:0005886">
    <property type="term" value="C:plasma membrane"/>
    <property type="evidence" value="ECO:0007669"/>
    <property type="project" value="TreeGrafter"/>
</dbReference>
<sequence length="157" mass="18512">MNIVRHKRRLISKQLAQKSNRNTDPEEVPQTRKHKDASRSSVTRMLLLISISLIMTTLPFTIYRCLWFQIDDSTLRAHAKRHLYDAVIEVILYCNFAFNFFLYFVSGSLFKEEWHKMVEEVRLKLSFFCSFRCLTANERQQENAGTFQGLEHAAHPV</sequence>
<evidence type="ECO:0000256" key="2">
    <source>
        <dbReference type="ARBA" id="ARBA00023040"/>
    </source>
</evidence>
<evidence type="ECO:0000256" key="4">
    <source>
        <dbReference type="ARBA" id="ARBA00023224"/>
    </source>
</evidence>
<evidence type="ECO:0000313" key="8">
    <source>
        <dbReference type="Proteomes" id="UP000828390"/>
    </source>
</evidence>
<feature type="transmembrane region" description="Helical" evidence="6">
    <location>
        <begin position="90"/>
        <end position="110"/>
    </location>
</feature>
<organism evidence="7 8">
    <name type="scientific">Dreissena polymorpha</name>
    <name type="common">Zebra mussel</name>
    <name type="synonym">Mytilus polymorpha</name>
    <dbReference type="NCBI Taxonomy" id="45954"/>
    <lineage>
        <taxon>Eukaryota</taxon>
        <taxon>Metazoa</taxon>
        <taxon>Spiralia</taxon>
        <taxon>Lophotrochozoa</taxon>
        <taxon>Mollusca</taxon>
        <taxon>Bivalvia</taxon>
        <taxon>Autobranchia</taxon>
        <taxon>Heteroconchia</taxon>
        <taxon>Euheterodonta</taxon>
        <taxon>Imparidentia</taxon>
        <taxon>Neoheterodontei</taxon>
        <taxon>Myida</taxon>
        <taxon>Dreissenoidea</taxon>
        <taxon>Dreissenidae</taxon>
        <taxon>Dreissena</taxon>
    </lineage>
</organism>
<protein>
    <recommendedName>
        <fullName evidence="9">G-protein coupled receptors family 1 profile domain-containing protein</fullName>
    </recommendedName>
</protein>
<dbReference type="AlphaFoldDB" id="A0A9D4J170"/>
<evidence type="ECO:0000256" key="5">
    <source>
        <dbReference type="SAM" id="MobiDB-lite"/>
    </source>
</evidence>
<evidence type="ECO:0000313" key="7">
    <source>
        <dbReference type="EMBL" id="KAH3791943.1"/>
    </source>
</evidence>
<evidence type="ECO:0000256" key="6">
    <source>
        <dbReference type="SAM" id="Phobius"/>
    </source>
</evidence>
<accession>A0A9D4J170</accession>
<evidence type="ECO:0000256" key="1">
    <source>
        <dbReference type="ARBA" id="ARBA00004141"/>
    </source>
</evidence>
<keyword evidence="3" id="KW-0675">Receptor</keyword>